<keyword evidence="3" id="KW-0862">Zinc</keyword>
<gene>
    <name evidence="6" type="ORF">KXQ929_LOCUS48233</name>
</gene>
<dbReference type="Pfam" id="PF13639">
    <property type="entry name" value="zf-RING_2"/>
    <property type="match status" value="1"/>
</dbReference>
<dbReference type="InterPro" id="IPR051834">
    <property type="entry name" value="RING_finger_E3_ligase"/>
</dbReference>
<dbReference type="SUPFAM" id="SSF57850">
    <property type="entry name" value="RING/U-box"/>
    <property type="match status" value="1"/>
</dbReference>
<sequence>LRPYQIGDRLRRLPCRHKFHIDCIDGWLLHSHPTCPIDGEIVWSAEINNEQKEIKRPSTSIPRNRTKNVRPSTSSSLLSADMGLTISPYRIRSRINTDLNQRFRHLHTRAPLRSLITSTPLENSVPLEINTRRVRNKSKINNVEQQSLLISTSSIANNINRRNNEFSENWAASSNGFNYSIAQRRYSNSK</sequence>
<keyword evidence="1" id="KW-0479">Metal-binding</keyword>
<dbReference type="InterPro" id="IPR001841">
    <property type="entry name" value="Znf_RING"/>
</dbReference>
<evidence type="ECO:0000313" key="7">
    <source>
        <dbReference type="Proteomes" id="UP000663868"/>
    </source>
</evidence>
<feature type="domain" description="RING-type" evidence="5">
    <location>
        <begin position="2"/>
        <end position="37"/>
    </location>
</feature>
<dbReference type="AlphaFoldDB" id="A0A820L711"/>
<dbReference type="InterPro" id="IPR013083">
    <property type="entry name" value="Znf_RING/FYVE/PHD"/>
</dbReference>
<dbReference type="Proteomes" id="UP000663868">
    <property type="component" value="Unassembled WGS sequence"/>
</dbReference>
<evidence type="ECO:0000256" key="2">
    <source>
        <dbReference type="ARBA" id="ARBA00022771"/>
    </source>
</evidence>
<name>A0A820L711_9BILA</name>
<dbReference type="Gene3D" id="3.30.40.10">
    <property type="entry name" value="Zinc/RING finger domain, C3HC4 (zinc finger)"/>
    <property type="match status" value="1"/>
</dbReference>
<accession>A0A820L711</accession>
<dbReference type="GO" id="GO:0008270">
    <property type="term" value="F:zinc ion binding"/>
    <property type="evidence" value="ECO:0007669"/>
    <property type="project" value="UniProtKB-KW"/>
</dbReference>
<dbReference type="GO" id="GO:0005634">
    <property type="term" value="C:nucleus"/>
    <property type="evidence" value="ECO:0007669"/>
    <property type="project" value="TreeGrafter"/>
</dbReference>
<evidence type="ECO:0000256" key="4">
    <source>
        <dbReference type="SAM" id="MobiDB-lite"/>
    </source>
</evidence>
<feature type="non-terminal residue" evidence="6">
    <location>
        <position position="190"/>
    </location>
</feature>
<feature type="region of interest" description="Disordered" evidence="4">
    <location>
        <begin position="53"/>
        <end position="75"/>
    </location>
</feature>
<organism evidence="6 7">
    <name type="scientific">Adineta steineri</name>
    <dbReference type="NCBI Taxonomy" id="433720"/>
    <lineage>
        <taxon>Eukaryota</taxon>
        <taxon>Metazoa</taxon>
        <taxon>Spiralia</taxon>
        <taxon>Gnathifera</taxon>
        <taxon>Rotifera</taxon>
        <taxon>Eurotatoria</taxon>
        <taxon>Bdelloidea</taxon>
        <taxon>Adinetida</taxon>
        <taxon>Adinetidae</taxon>
        <taxon>Adineta</taxon>
    </lineage>
</organism>
<reference evidence="6" key="1">
    <citation type="submission" date="2021-02" db="EMBL/GenBank/DDBJ databases">
        <authorList>
            <person name="Nowell W R."/>
        </authorList>
    </citation>
    <scope>NUCLEOTIDE SEQUENCE</scope>
</reference>
<dbReference type="GO" id="GO:0006511">
    <property type="term" value="P:ubiquitin-dependent protein catabolic process"/>
    <property type="evidence" value="ECO:0007669"/>
    <property type="project" value="TreeGrafter"/>
</dbReference>
<evidence type="ECO:0000256" key="3">
    <source>
        <dbReference type="ARBA" id="ARBA00022833"/>
    </source>
</evidence>
<evidence type="ECO:0000259" key="5">
    <source>
        <dbReference type="Pfam" id="PF13639"/>
    </source>
</evidence>
<evidence type="ECO:0000313" key="6">
    <source>
        <dbReference type="EMBL" id="CAF4350428.1"/>
    </source>
</evidence>
<comment type="caution">
    <text evidence="6">The sequence shown here is derived from an EMBL/GenBank/DDBJ whole genome shotgun (WGS) entry which is preliminary data.</text>
</comment>
<dbReference type="EMBL" id="CAJOBB010018583">
    <property type="protein sequence ID" value="CAF4350428.1"/>
    <property type="molecule type" value="Genomic_DNA"/>
</dbReference>
<evidence type="ECO:0000256" key="1">
    <source>
        <dbReference type="ARBA" id="ARBA00022723"/>
    </source>
</evidence>
<feature type="compositionally biased region" description="Polar residues" evidence="4">
    <location>
        <begin position="57"/>
        <end position="75"/>
    </location>
</feature>
<protein>
    <recommendedName>
        <fullName evidence="5">RING-type domain-containing protein</fullName>
    </recommendedName>
</protein>
<dbReference type="PANTHER" id="PTHR45931:SF3">
    <property type="entry name" value="RING ZINC FINGER-CONTAINING PROTEIN"/>
    <property type="match status" value="1"/>
</dbReference>
<dbReference type="PANTHER" id="PTHR45931">
    <property type="entry name" value="SI:CH211-59O9.10"/>
    <property type="match status" value="1"/>
</dbReference>
<dbReference type="CDD" id="cd16486">
    <property type="entry name" value="mRING-H2-C3H2C2D_ZSWM2"/>
    <property type="match status" value="1"/>
</dbReference>
<keyword evidence="2" id="KW-0863">Zinc-finger</keyword>
<dbReference type="GO" id="GO:0061630">
    <property type="term" value="F:ubiquitin protein ligase activity"/>
    <property type="evidence" value="ECO:0007669"/>
    <property type="project" value="TreeGrafter"/>
</dbReference>
<proteinExistence type="predicted"/>